<dbReference type="InterPro" id="IPR020904">
    <property type="entry name" value="Sc_DH/Rdtase_CS"/>
</dbReference>
<dbReference type="AlphaFoldDB" id="A0A0F6SEE5"/>
<organism evidence="3 4">
    <name type="scientific">Sandaracinus amylolyticus</name>
    <dbReference type="NCBI Taxonomy" id="927083"/>
    <lineage>
        <taxon>Bacteria</taxon>
        <taxon>Pseudomonadati</taxon>
        <taxon>Myxococcota</taxon>
        <taxon>Polyangia</taxon>
        <taxon>Polyangiales</taxon>
        <taxon>Sandaracinaceae</taxon>
        <taxon>Sandaracinus</taxon>
    </lineage>
</organism>
<dbReference type="PANTHER" id="PTHR43975:SF2">
    <property type="entry name" value="EG:BACR7A4.14 PROTEIN-RELATED"/>
    <property type="match status" value="1"/>
</dbReference>
<dbReference type="CDD" id="cd05233">
    <property type="entry name" value="SDR_c"/>
    <property type="match status" value="1"/>
</dbReference>
<dbReference type="Proteomes" id="UP000034883">
    <property type="component" value="Chromosome"/>
</dbReference>
<dbReference type="FunFam" id="3.40.50.720:FF:000084">
    <property type="entry name" value="Short-chain dehydrogenase reductase"/>
    <property type="match status" value="1"/>
</dbReference>
<evidence type="ECO:0000313" key="3">
    <source>
        <dbReference type="EMBL" id="AKF05054.1"/>
    </source>
</evidence>
<evidence type="ECO:0000259" key="2">
    <source>
        <dbReference type="SMART" id="SM00822"/>
    </source>
</evidence>
<dbReference type="SUPFAM" id="SSF51735">
    <property type="entry name" value="NAD(P)-binding Rossmann-fold domains"/>
    <property type="match status" value="1"/>
</dbReference>
<dbReference type="KEGG" id="samy:DB32_002203"/>
<dbReference type="Gene3D" id="3.40.50.720">
    <property type="entry name" value="NAD(P)-binding Rossmann-like Domain"/>
    <property type="match status" value="1"/>
</dbReference>
<gene>
    <name evidence="3" type="ORF">DB32_002203</name>
</gene>
<dbReference type="PRINTS" id="PR00080">
    <property type="entry name" value="SDRFAMILY"/>
</dbReference>
<reference evidence="3 4" key="1">
    <citation type="submission" date="2015-03" db="EMBL/GenBank/DDBJ databases">
        <title>Genome assembly of Sandaracinus amylolyticus DSM 53668.</title>
        <authorList>
            <person name="Sharma G."/>
            <person name="Subramanian S."/>
        </authorList>
    </citation>
    <scope>NUCLEOTIDE SEQUENCE [LARGE SCALE GENOMIC DNA]</scope>
    <source>
        <strain evidence="3 4">DSM 53668</strain>
    </source>
</reference>
<protein>
    <submittedName>
        <fullName evidence="3">3-oxoacyl-[acyl-carrier protein] reductase</fullName>
    </submittedName>
</protein>
<dbReference type="STRING" id="927083.DB32_002203"/>
<keyword evidence="4" id="KW-1185">Reference proteome</keyword>
<dbReference type="Pfam" id="PF13561">
    <property type="entry name" value="adh_short_C2"/>
    <property type="match status" value="1"/>
</dbReference>
<feature type="domain" description="Ketoreductase" evidence="2">
    <location>
        <begin position="6"/>
        <end position="160"/>
    </location>
</feature>
<dbReference type="PRINTS" id="PR00081">
    <property type="entry name" value="GDHRDH"/>
</dbReference>
<accession>A0A0F6SEE5</accession>
<dbReference type="EMBL" id="CP011125">
    <property type="protein sequence ID" value="AKF05054.1"/>
    <property type="molecule type" value="Genomic_DNA"/>
</dbReference>
<name>A0A0F6SEE5_9BACT</name>
<comment type="similarity">
    <text evidence="1">Belongs to the short-chain dehydrogenases/reductases (SDR) family.</text>
</comment>
<dbReference type="PROSITE" id="PS00061">
    <property type="entry name" value="ADH_SHORT"/>
    <property type="match status" value="1"/>
</dbReference>
<dbReference type="SMART" id="SM00822">
    <property type="entry name" value="PKS_KR"/>
    <property type="match status" value="1"/>
</dbReference>
<sequence>MIAGGAEVLVTGHNEANVRAAAERLGARGHALRSDVSSLSDVAALAREARSRLDVIDLLFVNAGIAELGPVHEVTPESYDRQFAVNTRGAFFTVQAIAPIVRDGGAIVLTSSVADTGGEPGMAVYSATKAALVSFTSSFAAELLPRRVRVNCVSPGFIDTPTKGVAGLGAAERAAFAALGDSVTPMGRNGSPEEVARAVLFLAFDATFTTGAKLAIDGGLGQRLGVPAKEGA</sequence>
<dbReference type="InterPro" id="IPR002347">
    <property type="entry name" value="SDR_fam"/>
</dbReference>
<proteinExistence type="inferred from homology"/>
<evidence type="ECO:0000256" key="1">
    <source>
        <dbReference type="ARBA" id="ARBA00006484"/>
    </source>
</evidence>
<evidence type="ECO:0000313" key="4">
    <source>
        <dbReference type="Proteomes" id="UP000034883"/>
    </source>
</evidence>
<dbReference type="PANTHER" id="PTHR43975">
    <property type="entry name" value="ZGC:101858"/>
    <property type="match status" value="1"/>
</dbReference>
<dbReference type="InterPro" id="IPR057326">
    <property type="entry name" value="KR_dom"/>
</dbReference>
<dbReference type="InterPro" id="IPR036291">
    <property type="entry name" value="NAD(P)-bd_dom_sf"/>
</dbReference>